<dbReference type="OrthoDB" id="9776208at2"/>
<gene>
    <name evidence="2" type="ORF">BXY41_111181</name>
</gene>
<dbReference type="Proteomes" id="UP000237749">
    <property type="component" value="Unassembled WGS sequence"/>
</dbReference>
<dbReference type="PROSITE" id="PS50005">
    <property type="entry name" value="TPR"/>
    <property type="match status" value="1"/>
</dbReference>
<comment type="caution">
    <text evidence="2">The sequence shown here is derived from an EMBL/GenBank/DDBJ whole genome shotgun (WGS) entry which is preliminary data.</text>
</comment>
<sequence>MSLILCRQEPVKRPFYFEYLGVRIFSSQELCYVIYNHPLLVLDGFVDESLLEFIREDLDMAFFAAKLEKWQKSGEEEDELLAMILHECDYYSAVEVGRFRQQLAAFRRLPQSELLKQKADFLFQKNQYGKAVSIYIRILDMARTDRGSDSFTAKVYHNLGAAYARLFLMDKACRAYEKSYDLVNNEEVLKKICHLNQWNPSVMPGERFMSLMTEELKEVCREERAVANENAGKAKSLLELENLFQKDPIKRFQGAGELVSRWKKEYRNIMS</sequence>
<dbReference type="SMART" id="SM00028">
    <property type="entry name" value="TPR"/>
    <property type="match status" value="2"/>
</dbReference>
<dbReference type="Gene3D" id="1.25.40.10">
    <property type="entry name" value="Tetratricopeptide repeat domain"/>
    <property type="match status" value="1"/>
</dbReference>
<keyword evidence="1" id="KW-0802">TPR repeat</keyword>
<feature type="repeat" description="TPR" evidence="1">
    <location>
        <begin position="153"/>
        <end position="186"/>
    </location>
</feature>
<dbReference type="SUPFAM" id="SSF48452">
    <property type="entry name" value="TPR-like"/>
    <property type="match status" value="1"/>
</dbReference>
<keyword evidence="3" id="KW-1185">Reference proteome</keyword>
<dbReference type="EMBL" id="PTJA01000011">
    <property type="protein sequence ID" value="PPK79245.1"/>
    <property type="molecule type" value="Genomic_DNA"/>
</dbReference>
<evidence type="ECO:0000313" key="3">
    <source>
        <dbReference type="Proteomes" id="UP000237749"/>
    </source>
</evidence>
<dbReference type="RefSeq" id="WP_104438535.1">
    <property type="nucleotide sequence ID" value="NZ_PTJA01000011.1"/>
</dbReference>
<evidence type="ECO:0000313" key="2">
    <source>
        <dbReference type="EMBL" id="PPK79245.1"/>
    </source>
</evidence>
<reference evidence="2 3" key="1">
    <citation type="submission" date="2018-02" db="EMBL/GenBank/DDBJ databases">
        <title>Genomic Encyclopedia of Archaeal and Bacterial Type Strains, Phase II (KMG-II): from individual species to whole genera.</title>
        <authorList>
            <person name="Goeker M."/>
        </authorList>
    </citation>
    <scope>NUCLEOTIDE SEQUENCE [LARGE SCALE GENOMIC DNA]</scope>
    <source>
        <strain evidence="2 3">DSM 3808</strain>
    </source>
</reference>
<accession>A0A2S6HPC9</accession>
<protein>
    <submittedName>
        <fullName evidence="2">Tetratricopeptide repeat protein</fullName>
    </submittedName>
</protein>
<organism evidence="2 3">
    <name type="scientific">Lacrimispora xylanisolvens</name>
    <dbReference type="NCBI Taxonomy" id="384636"/>
    <lineage>
        <taxon>Bacteria</taxon>
        <taxon>Bacillati</taxon>
        <taxon>Bacillota</taxon>
        <taxon>Clostridia</taxon>
        <taxon>Lachnospirales</taxon>
        <taxon>Lachnospiraceae</taxon>
        <taxon>Lacrimispora</taxon>
    </lineage>
</organism>
<proteinExistence type="predicted"/>
<dbReference type="Pfam" id="PF13424">
    <property type="entry name" value="TPR_12"/>
    <property type="match status" value="1"/>
</dbReference>
<dbReference type="InterPro" id="IPR011990">
    <property type="entry name" value="TPR-like_helical_dom_sf"/>
</dbReference>
<dbReference type="AlphaFoldDB" id="A0A2S6HPC9"/>
<dbReference type="InterPro" id="IPR019734">
    <property type="entry name" value="TPR_rpt"/>
</dbReference>
<name>A0A2S6HPC9_9FIRM</name>
<evidence type="ECO:0000256" key="1">
    <source>
        <dbReference type="PROSITE-ProRule" id="PRU00339"/>
    </source>
</evidence>